<proteinExistence type="predicted"/>
<gene>
    <name evidence="1" type="ORF">LX32DRAFT_171498</name>
</gene>
<protein>
    <submittedName>
        <fullName evidence="1">Uncharacterized protein</fullName>
    </submittedName>
</protein>
<dbReference type="AlphaFoldDB" id="A0AAD9H651"/>
<reference evidence="1" key="1">
    <citation type="submission" date="2021-06" db="EMBL/GenBank/DDBJ databases">
        <title>Comparative genomics, transcriptomics and evolutionary studies reveal genomic signatures of adaptation to plant cell wall in hemibiotrophic fungi.</title>
        <authorList>
            <consortium name="DOE Joint Genome Institute"/>
            <person name="Baroncelli R."/>
            <person name="Diaz J.F."/>
            <person name="Benocci T."/>
            <person name="Peng M."/>
            <person name="Battaglia E."/>
            <person name="Haridas S."/>
            <person name="Andreopoulos W."/>
            <person name="Labutti K."/>
            <person name="Pangilinan J."/>
            <person name="Floch G.L."/>
            <person name="Makela M.R."/>
            <person name="Henrissat B."/>
            <person name="Grigoriev I.V."/>
            <person name="Crouch J.A."/>
            <person name="De Vries R.P."/>
            <person name="Sukno S.A."/>
            <person name="Thon M.R."/>
        </authorList>
    </citation>
    <scope>NUCLEOTIDE SEQUENCE</scope>
    <source>
        <strain evidence="1">MAFF235873</strain>
    </source>
</reference>
<organism evidence="1 2">
    <name type="scientific">Colletotrichum zoysiae</name>
    <dbReference type="NCBI Taxonomy" id="1216348"/>
    <lineage>
        <taxon>Eukaryota</taxon>
        <taxon>Fungi</taxon>
        <taxon>Dikarya</taxon>
        <taxon>Ascomycota</taxon>
        <taxon>Pezizomycotina</taxon>
        <taxon>Sordariomycetes</taxon>
        <taxon>Hypocreomycetidae</taxon>
        <taxon>Glomerellales</taxon>
        <taxon>Glomerellaceae</taxon>
        <taxon>Colletotrichum</taxon>
        <taxon>Colletotrichum graminicola species complex</taxon>
    </lineage>
</organism>
<keyword evidence="2" id="KW-1185">Reference proteome</keyword>
<sequence>MGVGRPHILPSSLILLRNHGVAGASGPSLRSELFIGPAAVLRLQAVRTSWKYYPWQFASWRCFEAGHKNPSRLLFRPPSFGGTAGIVQASHLFNCVDEANHKPPPFAV</sequence>
<name>A0AAD9H651_9PEZI</name>
<evidence type="ECO:0000313" key="2">
    <source>
        <dbReference type="Proteomes" id="UP001232148"/>
    </source>
</evidence>
<comment type="caution">
    <text evidence="1">The sequence shown here is derived from an EMBL/GenBank/DDBJ whole genome shotgun (WGS) entry which is preliminary data.</text>
</comment>
<accession>A0AAD9H651</accession>
<dbReference type="EMBL" id="MU843018">
    <property type="protein sequence ID" value="KAK2022975.1"/>
    <property type="molecule type" value="Genomic_DNA"/>
</dbReference>
<evidence type="ECO:0000313" key="1">
    <source>
        <dbReference type="EMBL" id="KAK2022975.1"/>
    </source>
</evidence>
<dbReference type="Proteomes" id="UP001232148">
    <property type="component" value="Unassembled WGS sequence"/>
</dbReference>